<sequence>MNCVCGSGKPYDNCCGPLLARARQAATPEALMRSRYAAFVLKDFDYIVETTDPDMRDLFDHDANRAWMEQSTFVDLLVLDSHEKGSRGTVEFVARFSRGGAAEQTHHERSQFRKVRGRWYFAEGVTVGS</sequence>
<dbReference type="InterPro" id="IPR032710">
    <property type="entry name" value="NTF2-like_dom_sf"/>
</dbReference>
<organism evidence="2 3">
    <name type="scientific">Rhodopseudomonas palustris (strain HaA2)</name>
    <dbReference type="NCBI Taxonomy" id="316058"/>
    <lineage>
        <taxon>Bacteria</taxon>
        <taxon>Pseudomonadati</taxon>
        <taxon>Pseudomonadota</taxon>
        <taxon>Alphaproteobacteria</taxon>
        <taxon>Hyphomicrobiales</taxon>
        <taxon>Nitrobacteraceae</taxon>
        <taxon>Rhodopseudomonas</taxon>
    </lineage>
</organism>
<dbReference type="RefSeq" id="WP_011441318.1">
    <property type="nucleotide sequence ID" value="NC_007778.1"/>
</dbReference>
<name>Q2IXC7_RHOP2</name>
<protein>
    <submittedName>
        <fullName evidence="2">Sec-C-like protein</fullName>
    </submittedName>
</protein>
<dbReference type="STRING" id="316058.RPB_2428"/>
<dbReference type="OrthoDB" id="21421at2"/>
<dbReference type="Pfam" id="PF02810">
    <property type="entry name" value="SEC-C"/>
    <property type="match status" value="1"/>
</dbReference>
<dbReference type="AlphaFoldDB" id="Q2IXC7"/>
<dbReference type="PANTHER" id="PTHR33747:SF1">
    <property type="entry name" value="ADENYLATE CYCLASE-ASSOCIATED CAP C-TERMINAL DOMAIN-CONTAINING PROTEIN"/>
    <property type="match status" value="1"/>
</dbReference>
<dbReference type="EMBL" id="CP000250">
    <property type="protein sequence ID" value="ABD07133.1"/>
    <property type="molecule type" value="Genomic_DNA"/>
</dbReference>
<dbReference type="SUPFAM" id="SSF54427">
    <property type="entry name" value="NTF2-like"/>
    <property type="match status" value="1"/>
</dbReference>
<dbReference type="InterPro" id="IPR048469">
    <property type="entry name" value="YchJ-like_M"/>
</dbReference>
<dbReference type="Proteomes" id="UP000008809">
    <property type="component" value="Chromosome"/>
</dbReference>
<evidence type="ECO:0000313" key="3">
    <source>
        <dbReference type="Proteomes" id="UP000008809"/>
    </source>
</evidence>
<reference evidence="2 3" key="1">
    <citation type="submission" date="2006-01" db="EMBL/GenBank/DDBJ databases">
        <title>Complete sequence of Rhodopseudomonas palustris HaA2.</title>
        <authorList>
            <consortium name="US DOE Joint Genome Institute"/>
            <person name="Copeland A."/>
            <person name="Lucas S."/>
            <person name="Lapidus A."/>
            <person name="Barry K."/>
            <person name="Detter J.C."/>
            <person name="Glavina T."/>
            <person name="Hammon N."/>
            <person name="Israni S."/>
            <person name="Pitluck S."/>
            <person name="Chain P."/>
            <person name="Malfatti S."/>
            <person name="Shin M."/>
            <person name="Vergez L."/>
            <person name="Schmutz J."/>
            <person name="Larimer F."/>
            <person name="Land M."/>
            <person name="Hauser L."/>
            <person name="Pelletier D.A."/>
            <person name="Kyrpides N."/>
            <person name="Anderson I."/>
            <person name="Oda Y."/>
            <person name="Harwood C.S."/>
            <person name="Richardson P."/>
        </authorList>
    </citation>
    <scope>NUCLEOTIDE SEQUENCE [LARGE SCALE GENOMIC DNA]</scope>
    <source>
        <strain evidence="2 3">HaA2</strain>
    </source>
</reference>
<keyword evidence="3" id="KW-1185">Reference proteome</keyword>
<dbReference type="Pfam" id="PF17775">
    <property type="entry name" value="YchJ_M-like"/>
    <property type="match status" value="1"/>
</dbReference>
<accession>Q2IXC7</accession>
<feature type="domain" description="YchJ-like middle NTF2-like" evidence="1">
    <location>
        <begin position="27"/>
        <end position="124"/>
    </location>
</feature>
<dbReference type="Gene3D" id="3.10.450.50">
    <property type="match status" value="1"/>
</dbReference>
<dbReference type="eggNOG" id="COG3012">
    <property type="taxonomic scope" value="Bacteria"/>
</dbReference>
<evidence type="ECO:0000259" key="1">
    <source>
        <dbReference type="Pfam" id="PF17775"/>
    </source>
</evidence>
<dbReference type="KEGG" id="rpb:RPB_2428"/>
<dbReference type="HOGENOM" id="CLU_099590_0_1_5"/>
<dbReference type="PANTHER" id="PTHR33747">
    <property type="entry name" value="UPF0225 PROTEIN SCO1677"/>
    <property type="match status" value="1"/>
</dbReference>
<dbReference type="InterPro" id="IPR004027">
    <property type="entry name" value="SEC_C_motif"/>
</dbReference>
<proteinExistence type="predicted"/>
<evidence type="ECO:0000313" key="2">
    <source>
        <dbReference type="EMBL" id="ABD07133.1"/>
    </source>
</evidence>
<gene>
    <name evidence="2" type="ordered locus">RPB_2428</name>
</gene>